<feature type="domain" description="AAA+ ATPase" evidence="12">
    <location>
        <begin position="142"/>
        <end position="273"/>
    </location>
</feature>
<gene>
    <name evidence="8" type="primary">dnaA</name>
    <name evidence="14" type="ORF">IV74_GL000042</name>
</gene>
<evidence type="ECO:0000256" key="11">
    <source>
        <dbReference type="RuleBase" id="RU004227"/>
    </source>
</evidence>
<protein>
    <recommendedName>
        <fullName evidence="8 9">Chromosomal replication initiator protein DnaA</fullName>
    </recommendedName>
</protein>
<evidence type="ECO:0000256" key="2">
    <source>
        <dbReference type="ARBA" id="ARBA00022490"/>
    </source>
</evidence>
<keyword evidence="15" id="KW-1185">Reference proteome</keyword>
<keyword evidence="3 8" id="KW-0235">DNA replication</keyword>
<dbReference type="GO" id="GO:0006275">
    <property type="term" value="P:regulation of DNA replication"/>
    <property type="evidence" value="ECO:0007669"/>
    <property type="project" value="UniProtKB-UniRule"/>
</dbReference>
<accession>A0A0R2HXL1</accession>
<dbReference type="InterPro" id="IPR020591">
    <property type="entry name" value="Chromosome_initiator_DnaA-like"/>
</dbReference>
<name>A0A0R2HXL1_CARDV</name>
<dbReference type="AlphaFoldDB" id="A0A0R2HXL1"/>
<dbReference type="SMART" id="SM00760">
    <property type="entry name" value="Bac_DnaA_C"/>
    <property type="match status" value="1"/>
</dbReference>
<keyword evidence="5 8" id="KW-0067">ATP-binding</keyword>
<dbReference type="NCBIfam" id="TIGR00362">
    <property type="entry name" value="DnaA"/>
    <property type="match status" value="1"/>
</dbReference>
<dbReference type="GO" id="GO:0005886">
    <property type="term" value="C:plasma membrane"/>
    <property type="evidence" value="ECO:0007669"/>
    <property type="project" value="TreeGrafter"/>
</dbReference>
<dbReference type="SUPFAM" id="SSF52540">
    <property type="entry name" value="P-loop containing nucleoside triphosphate hydrolases"/>
    <property type="match status" value="1"/>
</dbReference>
<keyword evidence="7 8" id="KW-0238">DNA-binding</keyword>
<dbReference type="PANTHER" id="PTHR30050:SF2">
    <property type="entry name" value="CHROMOSOMAL REPLICATION INITIATOR PROTEIN DNAA"/>
    <property type="match status" value="1"/>
</dbReference>
<dbReference type="GO" id="GO:0008289">
    <property type="term" value="F:lipid binding"/>
    <property type="evidence" value="ECO:0007669"/>
    <property type="project" value="UniProtKB-KW"/>
</dbReference>
<comment type="subunit">
    <text evidence="8">Oligomerizes as a right-handed, spiral filament on DNA at oriC.</text>
</comment>
<dbReference type="SMART" id="SM00382">
    <property type="entry name" value="AAA"/>
    <property type="match status" value="1"/>
</dbReference>
<dbReference type="Pfam" id="PF11638">
    <property type="entry name" value="DnaA_N"/>
    <property type="match status" value="1"/>
</dbReference>
<dbReference type="CDD" id="cd06571">
    <property type="entry name" value="Bac_DnaA_C"/>
    <property type="match status" value="1"/>
</dbReference>
<comment type="domain">
    <text evidence="8">Domain I is involved in oligomerization and binding regulators, domain II is flexibile and of varying length in different bacteria, domain III forms the AAA+ region, while domain IV binds dsDNA.</text>
</comment>
<proteinExistence type="inferred from homology"/>
<comment type="function">
    <text evidence="8 10">Plays an essential role in the initiation and regulation of chromosomal replication. ATP-DnaA binds to the origin of replication (oriC) to initiate formation of the DNA replication initiation complex once per cell cycle. Binds the DnaA box (a 9 base pair repeat at the origin) and separates the double-stranded (ds)DNA. Forms a right-handed helical filament on oriC DNA; dsDNA binds to the exterior of the filament while single-stranded (ss)DNA is stabiized in the filament's interior. The ATP-DnaA-oriC complex binds and stabilizes one strand of the AT-rich DNA unwinding element (DUE), permitting loading of DNA polymerase. After initiation quickly degrades to an ADP-DnaA complex that is not apt for DNA replication. Binds acidic phospholipids.</text>
</comment>
<evidence type="ECO:0000256" key="10">
    <source>
        <dbReference type="RuleBase" id="RU000577"/>
    </source>
</evidence>
<dbReference type="Gene3D" id="1.10.8.60">
    <property type="match status" value="1"/>
</dbReference>
<feature type="region of interest" description="Domain IV, binds dsDNA" evidence="8">
    <location>
        <begin position="326"/>
        <end position="446"/>
    </location>
</feature>
<dbReference type="Gene3D" id="3.40.50.300">
    <property type="entry name" value="P-loop containing nucleotide triphosphate hydrolases"/>
    <property type="match status" value="1"/>
</dbReference>
<dbReference type="Pfam" id="PF00308">
    <property type="entry name" value="Bac_DnaA"/>
    <property type="match status" value="1"/>
</dbReference>
<evidence type="ECO:0000256" key="1">
    <source>
        <dbReference type="ARBA" id="ARBA00006583"/>
    </source>
</evidence>
<dbReference type="GO" id="GO:0003688">
    <property type="term" value="F:DNA replication origin binding"/>
    <property type="evidence" value="ECO:0007669"/>
    <property type="project" value="UniProtKB-UniRule"/>
</dbReference>
<evidence type="ECO:0000256" key="8">
    <source>
        <dbReference type="HAMAP-Rule" id="MF_00377"/>
    </source>
</evidence>
<feature type="domain" description="Chromosomal replication initiator DnaA C-terminal" evidence="13">
    <location>
        <begin position="354"/>
        <end position="423"/>
    </location>
</feature>
<dbReference type="Pfam" id="PF08299">
    <property type="entry name" value="Bac_DnaA_C"/>
    <property type="match status" value="1"/>
</dbReference>
<comment type="caution">
    <text evidence="8">Lacks conserved residue(s) required for the propagation of feature annotation.</text>
</comment>
<comment type="caution">
    <text evidence="14">The sequence shown here is derived from an EMBL/GenBank/DDBJ whole genome shotgun (WGS) entry which is preliminary data.</text>
</comment>
<dbReference type="InterPro" id="IPR038454">
    <property type="entry name" value="DnaA_N_sf"/>
</dbReference>
<comment type="subcellular location">
    <subcellularLocation>
        <location evidence="8">Cytoplasm</location>
    </subcellularLocation>
</comment>
<dbReference type="FunFam" id="1.10.8.60:FF:000003">
    <property type="entry name" value="Chromosomal replication initiator protein DnaA"/>
    <property type="match status" value="1"/>
</dbReference>
<dbReference type="Proteomes" id="UP000051658">
    <property type="component" value="Unassembled WGS sequence"/>
</dbReference>
<dbReference type="GO" id="GO:0005737">
    <property type="term" value="C:cytoplasm"/>
    <property type="evidence" value="ECO:0007669"/>
    <property type="project" value="UniProtKB-SubCell"/>
</dbReference>
<dbReference type="InterPro" id="IPR027417">
    <property type="entry name" value="P-loop_NTPase"/>
</dbReference>
<comment type="similarity">
    <text evidence="1 8 11">Belongs to the DnaA family.</text>
</comment>
<feature type="binding site" evidence="8">
    <location>
        <position position="153"/>
    </location>
    <ligand>
        <name>ATP</name>
        <dbReference type="ChEBI" id="CHEBI:30616"/>
    </ligand>
</feature>
<dbReference type="PATRIC" id="fig|1449336.4.peg.42"/>
<feature type="binding site" evidence="8">
    <location>
        <position position="157"/>
    </location>
    <ligand>
        <name>ATP</name>
        <dbReference type="ChEBI" id="CHEBI:30616"/>
    </ligand>
</feature>
<keyword evidence="6 8" id="KW-0446">Lipid-binding</keyword>
<dbReference type="Gene3D" id="3.30.300.180">
    <property type="match status" value="1"/>
</dbReference>
<keyword evidence="2 8" id="KW-0963">Cytoplasm</keyword>
<evidence type="ECO:0000256" key="7">
    <source>
        <dbReference type="ARBA" id="ARBA00023125"/>
    </source>
</evidence>
<dbReference type="InterPro" id="IPR001957">
    <property type="entry name" value="Chromosome_initiator_DnaA"/>
</dbReference>
<evidence type="ECO:0000256" key="6">
    <source>
        <dbReference type="ARBA" id="ARBA00023121"/>
    </source>
</evidence>
<feature type="binding site" evidence="8">
    <location>
        <position position="155"/>
    </location>
    <ligand>
        <name>ATP</name>
        <dbReference type="ChEBI" id="CHEBI:30616"/>
    </ligand>
</feature>
<feature type="region of interest" description="Domain I, interacts with DnaA modulators" evidence="8">
    <location>
        <begin position="1"/>
        <end position="89"/>
    </location>
</feature>
<dbReference type="FunFam" id="3.40.50.300:FF:000668">
    <property type="entry name" value="Chromosomal replication initiator protein DnaA"/>
    <property type="match status" value="1"/>
</dbReference>
<dbReference type="CDD" id="cd00009">
    <property type="entry name" value="AAA"/>
    <property type="match status" value="1"/>
</dbReference>
<dbReference type="EMBL" id="JQBS01000006">
    <property type="protein sequence ID" value="KRN57523.1"/>
    <property type="molecule type" value="Genomic_DNA"/>
</dbReference>
<dbReference type="InterPro" id="IPR013317">
    <property type="entry name" value="DnaA_dom"/>
</dbReference>
<evidence type="ECO:0000259" key="13">
    <source>
        <dbReference type="SMART" id="SM00760"/>
    </source>
</evidence>
<dbReference type="GO" id="GO:0006270">
    <property type="term" value="P:DNA replication initiation"/>
    <property type="evidence" value="ECO:0007669"/>
    <property type="project" value="UniProtKB-UniRule"/>
</dbReference>
<keyword evidence="4 8" id="KW-0547">Nucleotide-binding</keyword>
<dbReference type="FunFam" id="1.10.1750.10:FF:000002">
    <property type="entry name" value="Chromosomal replication initiator protein DnaA"/>
    <property type="match status" value="1"/>
</dbReference>
<dbReference type="InterPro" id="IPR024633">
    <property type="entry name" value="DnaA_N_dom"/>
</dbReference>
<reference evidence="14 15" key="1">
    <citation type="journal article" date="2015" name="Genome Announc.">
        <title>Expanding the biotechnology potential of lactobacilli through comparative genomics of 213 strains and associated genera.</title>
        <authorList>
            <person name="Sun Z."/>
            <person name="Harris H.M."/>
            <person name="McCann A."/>
            <person name="Guo C."/>
            <person name="Argimon S."/>
            <person name="Zhang W."/>
            <person name="Yang X."/>
            <person name="Jeffery I.B."/>
            <person name="Cooney J.C."/>
            <person name="Kagawa T.F."/>
            <person name="Liu W."/>
            <person name="Song Y."/>
            <person name="Salvetti E."/>
            <person name="Wrobel A."/>
            <person name="Rasinkangas P."/>
            <person name="Parkhill J."/>
            <person name="Rea M.C."/>
            <person name="O'Sullivan O."/>
            <person name="Ritari J."/>
            <person name="Douillard F.P."/>
            <person name="Paul Ross R."/>
            <person name="Yang R."/>
            <person name="Briner A.E."/>
            <person name="Felis G.E."/>
            <person name="de Vos W.M."/>
            <person name="Barrangou R."/>
            <person name="Klaenhammer T.R."/>
            <person name="Caufield P.W."/>
            <person name="Cui Y."/>
            <person name="Zhang H."/>
            <person name="O'Toole P.W."/>
        </authorList>
    </citation>
    <scope>NUCLEOTIDE SEQUENCE [LARGE SCALE GENOMIC DNA]</scope>
    <source>
        <strain evidence="14 15">DSM 20623</strain>
    </source>
</reference>
<dbReference type="PRINTS" id="PR00051">
    <property type="entry name" value="DNAA"/>
</dbReference>
<feature type="region of interest" description="Domain III, AAA+ region" evidence="8">
    <location>
        <begin position="109"/>
        <end position="325"/>
    </location>
</feature>
<evidence type="ECO:0000256" key="3">
    <source>
        <dbReference type="ARBA" id="ARBA00022705"/>
    </source>
</evidence>
<dbReference type="InterPro" id="IPR018312">
    <property type="entry name" value="Chromosome_initiator_DnaA_CS"/>
</dbReference>
<feature type="binding site" evidence="8">
    <location>
        <position position="156"/>
    </location>
    <ligand>
        <name>ATP</name>
        <dbReference type="ChEBI" id="CHEBI:30616"/>
    </ligand>
</feature>
<evidence type="ECO:0000259" key="12">
    <source>
        <dbReference type="SMART" id="SM00382"/>
    </source>
</evidence>
<dbReference type="SUPFAM" id="SSF48295">
    <property type="entry name" value="TrpR-like"/>
    <property type="match status" value="1"/>
</dbReference>
<dbReference type="eggNOG" id="COG0593">
    <property type="taxonomic scope" value="Bacteria"/>
</dbReference>
<evidence type="ECO:0000256" key="4">
    <source>
        <dbReference type="ARBA" id="ARBA00022741"/>
    </source>
</evidence>
<evidence type="ECO:0000313" key="15">
    <source>
        <dbReference type="Proteomes" id="UP000051658"/>
    </source>
</evidence>
<evidence type="ECO:0000256" key="5">
    <source>
        <dbReference type="ARBA" id="ARBA00022840"/>
    </source>
</evidence>
<evidence type="ECO:0000313" key="14">
    <source>
        <dbReference type="EMBL" id="KRN57523.1"/>
    </source>
</evidence>
<dbReference type="PROSITE" id="PS01008">
    <property type="entry name" value="DNAA"/>
    <property type="match status" value="1"/>
</dbReference>
<dbReference type="RefSeq" id="WP_034572712.1">
    <property type="nucleotide sequence ID" value="NZ_JQBS01000006.1"/>
</dbReference>
<sequence length="446" mass="50763">MDDLQNLWSYLKEKFKESLSKVSYDTWIESAHPIRITDQNIIIEVPSSLHKEYWENNLATRIVENIYEYSSREISPLFIIKNEQDPNETTVLRKSDSFAKNSPVRKDAQLNDKYTFDTFVIGKGNQMAHAAALVVAEEPGTIYNPLFFYGGVGLGKTHLMHAIGHQMLLINPDAKVKYVSSETFANDFINSIQTKSQEKFRNEYRSVDLLLVDDIQFFADKEGTQEEFFHTFNALYDERKQIVLTSDRLPNEIPKLQERLVSRFAWGLSVDITPPDLETRIAILRKKANAERLEIPGDTLSYIAGQIDSNIRELEGALVRVQAYAAIESRDISTSLAADALKSIIPSGKPATLSILEIQSTVCKYYQIPLSDLKGKKRVKSIVVPRQIAMYLSRELTSNSLPKIGAEFGGKDHTTVIHAYEKIEHALTKDEELRRDIEEIKNKLKS</sequence>
<dbReference type="InterPro" id="IPR003593">
    <property type="entry name" value="AAA+_ATPase"/>
</dbReference>
<organism evidence="14 15">
    <name type="scientific">Carnobacterium divergens DSM 20623</name>
    <dbReference type="NCBI Taxonomy" id="1449336"/>
    <lineage>
        <taxon>Bacteria</taxon>
        <taxon>Bacillati</taxon>
        <taxon>Bacillota</taxon>
        <taxon>Bacilli</taxon>
        <taxon>Lactobacillales</taxon>
        <taxon>Carnobacteriaceae</taxon>
        <taxon>Carnobacterium</taxon>
    </lineage>
</organism>
<dbReference type="PANTHER" id="PTHR30050">
    <property type="entry name" value="CHROMOSOMAL REPLICATION INITIATOR PROTEIN DNAA"/>
    <property type="match status" value="1"/>
</dbReference>
<dbReference type="Gene3D" id="1.10.1750.10">
    <property type="match status" value="1"/>
</dbReference>
<dbReference type="GO" id="GO:0005524">
    <property type="term" value="F:ATP binding"/>
    <property type="evidence" value="ECO:0007669"/>
    <property type="project" value="UniProtKB-UniRule"/>
</dbReference>
<dbReference type="HAMAP" id="MF_00377">
    <property type="entry name" value="DnaA_bact"/>
    <property type="match status" value="1"/>
</dbReference>
<dbReference type="InterPro" id="IPR010921">
    <property type="entry name" value="Trp_repressor/repl_initiator"/>
</dbReference>
<dbReference type="InterPro" id="IPR013159">
    <property type="entry name" value="DnaA_C"/>
</dbReference>
<evidence type="ECO:0000256" key="9">
    <source>
        <dbReference type="NCBIfam" id="TIGR00362"/>
    </source>
</evidence>